<dbReference type="OrthoDB" id="9764248at2"/>
<reference evidence="10 11" key="1">
    <citation type="journal article" date="2016" name="Antonie Van Leeuwenhoek">
        <title>Nocardia donostiensis sp. nov., isolated from human respiratory specimens.</title>
        <authorList>
            <person name="Ercibengoa M."/>
            <person name="Bell M."/>
            <person name="Marimon J.M."/>
            <person name="Humrighouse B."/>
            <person name="Klenk H.P."/>
            <person name="Potter G."/>
            <person name="Perez-Trallero E."/>
        </authorList>
    </citation>
    <scope>NUCLEOTIDE SEQUENCE [LARGE SCALE GENOMIC DNA]</scope>
    <source>
        <strain evidence="10 11">X1655</strain>
    </source>
</reference>
<keyword evidence="7 9" id="KW-0503">Monooxygenase</keyword>
<dbReference type="InterPro" id="IPR002403">
    <property type="entry name" value="Cyt_P450_E_grp-IV"/>
</dbReference>
<evidence type="ECO:0000313" key="10">
    <source>
        <dbReference type="EMBL" id="ONM48866.1"/>
    </source>
</evidence>
<name>A0A1W0BK74_9NOCA</name>
<evidence type="ECO:0000256" key="2">
    <source>
        <dbReference type="ARBA" id="ARBA00010617"/>
    </source>
</evidence>
<comment type="cofactor">
    <cofactor evidence="1 8">
        <name>heme</name>
        <dbReference type="ChEBI" id="CHEBI:30413"/>
    </cofactor>
</comment>
<evidence type="ECO:0000256" key="3">
    <source>
        <dbReference type="ARBA" id="ARBA00022617"/>
    </source>
</evidence>
<dbReference type="STRING" id="1538463.B0T36_09700"/>
<evidence type="ECO:0000256" key="7">
    <source>
        <dbReference type="ARBA" id="ARBA00023033"/>
    </source>
</evidence>
<dbReference type="EMBL" id="MUMY01000007">
    <property type="protein sequence ID" value="ONM48866.1"/>
    <property type="molecule type" value="Genomic_DNA"/>
</dbReference>
<feature type="binding site" description="axial binding residue" evidence="8">
    <location>
        <position position="447"/>
    </location>
    <ligand>
        <name>heme</name>
        <dbReference type="ChEBI" id="CHEBI:30413"/>
    </ligand>
    <ligandPart>
        <name>Fe</name>
        <dbReference type="ChEBI" id="CHEBI:18248"/>
    </ligandPart>
</feature>
<evidence type="ECO:0000256" key="8">
    <source>
        <dbReference type="PIRSR" id="PIRSR602403-1"/>
    </source>
</evidence>
<dbReference type="GO" id="GO:0016125">
    <property type="term" value="P:sterol metabolic process"/>
    <property type="evidence" value="ECO:0007669"/>
    <property type="project" value="TreeGrafter"/>
</dbReference>
<organism evidence="10 11">
    <name type="scientific">Nocardia donostiensis</name>
    <dbReference type="NCBI Taxonomy" id="1538463"/>
    <lineage>
        <taxon>Bacteria</taxon>
        <taxon>Bacillati</taxon>
        <taxon>Actinomycetota</taxon>
        <taxon>Actinomycetes</taxon>
        <taxon>Mycobacteriales</taxon>
        <taxon>Nocardiaceae</taxon>
        <taxon>Nocardia</taxon>
    </lineage>
</organism>
<evidence type="ECO:0000313" key="11">
    <source>
        <dbReference type="Proteomes" id="UP000188836"/>
    </source>
</evidence>
<evidence type="ECO:0000256" key="4">
    <source>
        <dbReference type="ARBA" id="ARBA00022723"/>
    </source>
</evidence>
<dbReference type="InterPro" id="IPR017972">
    <property type="entry name" value="Cyt_P450_CS"/>
</dbReference>
<dbReference type="GO" id="GO:0004497">
    <property type="term" value="F:monooxygenase activity"/>
    <property type="evidence" value="ECO:0007669"/>
    <property type="project" value="UniProtKB-KW"/>
</dbReference>
<dbReference type="PRINTS" id="PR00385">
    <property type="entry name" value="P450"/>
</dbReference>
<proteinExistence type="inferred from homology"/>
<dbReference type="SUPFAM" id="SSF48264">
    <property type="entry name" value="Cytochrome P450"/>
    <property type="match status" value="1"/>
</dbReference>
<dbReference type="PROSITE" id="PS00086">
    <property type="entry name" value="CYTOCHROME_P450"/>
    <property type="match status" value="1"/>
</dbReference>
<comment type="caution">
    <text evidence="10">The sequence shown here is derived from an EMBL/GenBank/DDBJ whole genome shotgun (WGS) entry which is preliminary data.</text>
</comment>
<sequence>MVTVDRAAAGKPRVGNNTENIGLIEIPRTHPIDQVLLRVPMRPKTLATPPRDSTAAAVRGDAGLPYLGRTLHFMRWGPAEMMDRYRRFGPVTLNSSLGLDRVFAAGPEAIDEVLGRRRRDFGQGWDFFIGPFFRRGLLLLEFDEHMFHRRIMQQAFTRQRLEAHLAELTPVVRQTIDRWVPAGPGASRTVRLFPAIKALTLEIAGETFMDAEVGEQRRILTDAFVACTHAGLALVRHPVPGGKWRAGLRGRRVLEEYFTSMLPQKRRSPAEGRKDAPDFFSGLCHARTEDGDVFSDADVVNHMIFLIMAAHDTTTTAATAVAYYLGKHPDWQQKVRAEVLAADAETDIPTISELDRLHNLDLVVKESLRLMPPVPGIVRRAVRDTEIAGHYVPAGTPVDLGYQVNHLLPEFWTDPEVFDPLRFDEPRREDKSHRLAWMPFGAGSHKCIGMHFGVFEVKTIISALVRGYRWHIPDSYRMPWGFSTIPFPRDNAPLHLERL</sequence>
<dbReference type="GO" id="GO:0016705">
    <property type="term" value="F:oxidoreductase activity, acting on paired donors, with incorporation or reduction of molecular oxygen"/>
    <property type="evidence" value="ECO:0007669"/>
    <property type="project" value="InterPro"/>
</dbReference>
<keyword evidence="4 8" id="KW-0479">Metal-binding</keyword>
<dbReference type="GO" id="GO:0020037">
    <property type="term" value="F:heme binding"/>
    <property type="evidence" value="ECO:0007669"/>
    <property type="project" value="InterPro"/>
</dbReference>
<dbReference type="Proteomes" id="UP000188836">
    <property type="component" value="Unassembled WGS sequence"/>
</dbReference>
<dbReference type="Gene3D" id="1.10.630.10">
    <property type="entry name" value="Cytochrome P450"/>
    <property type="match status" value="1"/>
</dbReference>
<dbReference type="PANTHER" id="PTHR24286">
    <property type="entry name" value="CYTOCHROME P450 26"/>
    <property type="match status" value="1"/>
</dbReference>
<evidence type="ECO:0000256" key="9">
    <source>
        <dbReference type="RuleBase" id="RU000461"/>
    </source>
</evidence>
<protein>
    <submittedName>
        <fullName evidence="10">Cytochrome P450</fullName>
    </submittedName>
</protein>
<evidence type="ECO:0000256" key="1">
    <source>
        <dbReference type="ARBA" id="ARBA00001971"/>
    </source>
</evidence>
<keyword evidence="5 9" id="KW-0560">Oxidoreductase</keyword>
<keyword evidence="6 8" id="KW-0408">Iron</keyword>
<dbReference type="PANTHER" id="PTHR24286:SF24">
    <property type="entry name" value="LANOSTEROL 14-ALPHA DEMETHYLASE"/>
    <property type="match status" value="1"/>
</dbReference>
<dbReference type="Pfam" id="PF00067">
    <property type="entry name" value="p450"/>
    <property type="match status" value="1"/>
</dbReference>
<dbReference type="GO" id="GO:0005506">
    <property type="term" value="F:iron ion binding"/>
    <property type="evidence" value="ECO:0007669"/>
    <property type="project" value="InterPro"/>
</dbReference>
<comment type="similarity">
    <text evidence="2 9">Belongs to the cytochrome P450 family.</text>
</comment>
<dbReference type="InterPro" id="IPR001128">
    <property type="entry name" value="Cyt_P450"/>
</dbReference>
<keyword evidence="11" id="KW-1185">Reference proteome</keyword>
<keyword evidence="3 8" id="KW-0349">Heme</keyword>
<dbReference type="AlphaFoldDB" id="A0A1W0BK74"/>
<evidence type="ECO:0000256" key="5">
    <source>
        <dbReference type="ARBA" id="ARBA00023002"/>
    </source>
</evidence>
<gene>
    <name evidence="10" type="ORF">B0T46_10340</name>
</gene>
<accession>A0A1W0BK74</accession>
<evidence type="ECO:0000256" key="6">
    <source>
        <dbReference type="ARBA" id="ARBA00023004"/>
    </source>
</evidence>
<dbReference type="InterPro" id="IPR036396">
    <property type="entry name" value="Cyt_P450_sf"/>
</dbReference>
<dbReference type="RefSeq" id="WP_077116346.1">
    <property type="nucleotide sequence ID" value="NZ_MUKP01000004.1"/>
</dbReference>
<dbReference type="PRINTS" id="PR00465">
    <property type="entry name" value="EP450IV"/>
</dbReference>